<keyword evidence="1" id="KW-0472">Membrane</keyword>
<evidence type="ECO:0000313" key="2">
    <source>
        <dbReference type="EMBL" id="ADN09425.1"/>
    </source>
</evidence>
<keyword evidence="1" id="KW-0812">Transmembrane</keyword>
<dbReference type="AlphaFoldDB" id="E0UTY1"/>
<evidence type="ECO:0000313" key="3">
    <source>
        <dbReference type="Proteomes" id="UP000007803"/>
    </source>
</evidence>
<sequence>MKDFKLKLILSVLSAIVFSFIFILLAFALPIHKKGTVAPMKAKGKLEQVSKSFKNR</sequence>
<protein>
    <submittedName>
        <fullName evidence="2">Uncharacterized protein</fullName>
    </submittedName>
</protein>
<keyword evidence="3" id="KW-1185">Reference proteome</keyword>
<keyword evidence="1" id="KW-1133">Transmembrane helix</keyword>
<proteinExistence type="predicted"/>
<dbReference type="HOGENOM" id="CLU_207031_0_0_7"/>
<gene>
    <name evidence="2" type="ordered locus">Saut_1378</name>
</gene>
<dbReference type="RefSeq" id="WP_013327178.1">
    <property type="nucleotide sequence ID" value="NC_014506.1"/>
</dbReference>
<organism evidence="2 3">
    <name type="scientific">Sulfurimonas autotrophica (strain ATCC BAA-671 / DSM 16294 / JCM 11897 / OK10)</name>
    <dbReference type="NCBI Taxonomy" id="563040"/>
    <lineage>
        <taxon>Bacteria</taxon>
        <taxon>Pseudomonadati</taxon>
        <taxon>Campylobacterota</taxon>
        <taxon>Epsilonproteobacteria</taxon>
        <taxon>Campylobacterales</taxon>
        <taxon>Sulfurimonadaceae</taxon>
        <taxon>Sulfurimonas</taxon>
    </lineage>
</organism>
<accession>E0UTY1</accession>
<feature type="transmembrane region" description="Helical" evidence="1">
    <location>
        <begin position="6"/>
        <end position="31"/>
    </location>
</feature>
<evidence type="ECO:0000256" key="1">
    <source>
        <dbReference type="SAM" id="Phobius"/>
    </source>
</evidence>
<dbReference type="EMBL" id="CP002205">
    <property type="protein sequence ID" value="ADN09425.1"/>
    <property type="molecule type" value="Genomic_DNA"/>
</dbReference>
<dbReference type="KEGG" id="sua:Saut_1378"/>
<reference evidence="3" key="1">
    <citation type="journal article" date="2010" name="Stand. Genomic Sci.">
        <title>Complete genome sequence of Sulfurimonas autotrophica type strain (OK10).</title>
        <authorList>
            <person name="Sikorski J."/>
            <person name="Munk C."/>
            <person name="Lapidus A."/>
            <person name="Djao O."/>
            <person name="Lucas S."/>
            <person name="Glavina Del Rio T."/>
            <person name="Nolan M."/>
            <person name="Tice H."/>
            <person name="Han C."/>
            <person name="Cheng J."/>
            <person name="Tapia R."/>
            <person name="Goodwin L."/>
            <person name="Pitluck S."/>
            <person name="Liolios K."/>
            <person name="Ivanova N."/>
            <person name="Mavromatis K."/>
            <person name="Mikhailova N."/>
            <person name="Pati A."/>
            <person name="Sims D."/>
            <person name="Meincke L."/>
            <person name="Brettin T."/>
            <person name="Detter J."/>
            <person name="Chen A."/>
            <person name="Palaniappan K."/>
            <person name="Land M."/>
            <person name="Hauser L."/>
            <person name="Chang Y."/>
            <person name="Jeffries C."/>
            <person name="Rohde M."/>
            <person name="Lang E."/>
            <person name="Spring S."/>
            <person name="Goker M."/>
            <person name="Woyke T."/>
            <person name="Bristow J."/>
            <person name="Eisen J."/>
            <person name="Markowitz V."/>
            <person name="Hugenholtz P."/>
            <person name="Kyrpides N."/>
            <person name="Klenk H."/>
        </authorList>
    </citation>
    <scope>NUCLEOTIDE SEQUENCE [LARGE SCALE GENOMIC DNA]</scope>
    <source>
        <strain evidence="3">ATCC BAA-671 / DSM 16294 / JCM 11897 / OK10</strain>
    </source>
</reference>
<name>E0UTY1_SULAO</name>
<dbReference type="STRING" id="563040.Saut_1378"/>
<dbReference type="Proteomes" id="UP000007803">
    <property type="component" value="Chromosome"/>
</dbReference>